<accession>A0A5F0K769</accession>
<sequence>MVKRWSGFLILGMWLLNLLHLYLGFSPWPAAIAAWAASLLTWPWLVGAARRQALALYGAALLLLIFSWWRGADLRPGDWLLPNINMLTMFAAVSTLNLATSGLLTGTTSWQGRKGLWSTMASLNLLGAVINLSVLFIIGDRLERGGTLERRQVMVLSRIFCAAAFWSPFFVAMAVALTYSPGLQLGSILPFGILAALLAMGLTAWQVERLGVADFEGYPLRPQTLGLPVALALLVLLIHQFWPGLSILAVIALVAPLLALLFMPRAGRGAALKRQVVERFPAIGGQLVLFLGAGLLAAGINSALSVLDFGGGHGLPLFIHFGWLEASLTLLLIFLVAIVGVHPLISISGVAPLLWPLSPDPSLLGMCFLLGWGLATGTSPLSGSNLALASRYNLSAALLLRWNLLYGLLMYGVACLLMGGFIALHGA</sequence>
<feature type="transmembrane region" description="Helical" evidence="1">
    <location>
        <begin position="185"/>
        <end position="205"/>
    </location>
</feature>
<dbReference type="Proteomes" id="UP000297720">
    <property type="component" value="Unassembled WGS sequence"/>
</dbReference>
<dbReference type="RefSeq" id="WP_134696813.1">
    <property type="nucleotide sequence ID" value="NZ_QORJ01000042.1"/>
</dbReference>
<feature type="transmembrane region" description="Helical" evidence="1">
    <location>
        <begin position="84"/>
        <end position="104"/>
    </location>
</feature>
<dbReference type="Proteomes" id="UP000297914">
    <property type="component" value="Unassembled WGS sequence"/>
</dbReference>
<keyword evidence="1" id="KW-0812">Transmembrane</keyword>
<feature type="transmembrane region" description="Helical" evidence="1">
    <location>
        <begin position="159"/>
        <end position="179"/>
    </location>
</feature>
<keyword evidence="1" id="KW-1133">Transmembrane helix</keyword>
<evidence type="ECO:0000256" key="1">
    <source>
        <dbReference type="SAM" id="Phobius"/>
    </source>
</evidence>
<comment type="caution">
    <text evidence="3">The sequence shown here is derived from an EMBL/GenBank/DDBJ whole genome shotgun (WGS) entry which is preliminary data.</text>
</comment>
<dbReference type="AlphaFoldDB" id="A0A5F0K769"/>
<organism evidence="3 5">
    <name type="scientific">Aeromonas taiwanensis</name>
    <dbReference type="NCBI Taxonomy" id="633417"/>
    <lineage>
        <taxon>Bacteria</taxon>
        <taxon>Pseudomonadati</taxon>
        <taxon>Pseudomonadota</taxon>
        <taxon>Gammaproteobacteria</taxon>
        <taxon>Aeromonadales</taxon>
        <taxon>Aeromonadaceae</taxon>
        <taxon>Aeromonas</taxon>
    </lineage>
</organism>
<evidence type="ECO:0000313" key="4">
    <source>
        <dbReference type="Proteomes" id="UP000297720"/>
    </source>
</evidence>
<gene>
    <name evidence="2" type="ORF">DRM93_17505</name>
    <name evidence="3" type="ORF">DRM94_17505</name>
</gene>
<dbReference type="EMBL" id="QORK01000045">
    <property type="protein sequence ID" value="TFF75878.1"/>
    <property type="molecule type" value="Genomic_DNA"/>
</dbReference>
<evidence type="ECO:0000313" key="3">
    <source>
        <dbReference type="EMBL" id="TFF75878.1"/>
    </source>
</evidence>
<feature type="transmembrane region" description="Helical" evidence="1">
    <location>
        <begin position="116"/>
        <end position="138"/>
    </location>
</feature>
<proteinExistence type="predicted"/>
<name>A0A5F0K769_9GAMM</name>
<feature type="transmembrane region" description="Helical" evidence="1">
    <location>
        <begin position="52"/>
        <end position="72"/>
    </location>
</feature>
<feature type="transmembrane region" description="Helical" evidence="1">
    <location>
        <begin position="403"/>
        <end position="424"/>
    </location>
</feature>
<feature type="transmembrane region" description="Helical" evidence="1">
    <location>
        <begin position="287"/>
        <end position="307"/>
    </location>
</feature>
<feature type="transmembrane region" description="Helical" evidence="1">
    <location>
        <begin position="327"/>
        <end position="351"/>
    </location>
</feature>
<dbReference type="OrthoDB" id="8523687at2"/>
<dbReference type="EMBL" id="QORL01000045">
    <property type="protein sequence ID" value="TFF72392.1"/>
    <property type="molecule type" value="Genomic_DNA"/>
</dbReference>
<feature type="transmembrane region" description="Helical" evidence="1">
    <location>
        <begin position="248"/>
        <end position="266"/>
    </location>
</feature>
<feature type="transmembrane region" description="Helical" evidence="1">
    <location>
        <begin position="363"/>
        <end position="383"/>
    </location>
</feature>
<reference evidence="3 5" key="1">
    <citation type="submission" date="2018-06" db="EMBL/GenBank/DDBJ databases">
        <title>Occurrence of a novel blaKPC-2- and qnrS2- harbouring IncP6 plasmid from Aeromonas taiwanensis isolates recovered from the river sediments.</title>
        <authorList>
            <person name="Zheng B."/>
            <person name="Yu X."/>
            <person name="Xiao Y."/>
        </authorList>
    </citation>
    <scope>NUCLEOTIDE SEQUENCE [LARGE SCALE GENOMIC DNA]</scope>
    <source>
        <strain evidence="2 4">1713</strain>
        <strain evidence="3 5">198</strain>
    </source>
</reference>
<keyword evidence="1" id="KW-0472">Membrane</keyword>
<protein>
    <submittedName>
        <fullName evidence="3">Uncharacterized protein</fullName>
    </submittedName>
</protein>
<evidence type="ECO:0000313" key="2">
    <source>
        <dbReference type="EMBL" id="TFF72392.1"/>
    </source>
</evidence>
<evidence type="ECO:0000313" key="5">
    <source>
        <dbReference type="Proteomes" id="UP000297914"/>
    </source>
</evidence>
<keyword evidence="4" id="KW-1185">Reference proteome</keyword>